<name>A0A067JH16_JATCU</name>
<organism evidence="2 3">
    <name type="scientific">Jatropha curcas</name>
    <name type="common">Barbados nut</name>
    <dbReference type="NCBI Taxonomy" id="180498"/>
    <lineage>
        <taxon>Eukaryota</taxon>
        <taxon>Viridiplantae</taxon>
        <taxon>Streptophyta</taxon>
        <taxon>Embryophyta</taxon>
        <taxon>Tracheophyta</taxon>
        <taxon>Spermatophyta</taxon>
        <taxon>Magnoliopsida</taxon>
        <taxon>eudicotyledons</taxon>
        <taxon>Gunneridae</taxon>
        <taxon>Pentapetalae</taxon>
        <taxon>rosids</taxon>
        <taxon>fabids</taxon>
        <taxon>Malpighiales</taxon>
        <taxon>Euphorbiaceae</taxon>
        <taxon>Crotonoideae</taxon>
        <taxon>Jatropheae</taxon>
        <taxon>Jatropha</taxon>
    </lineage>
</organism>
<dbReference type="AlphaFoldDB" id="A0A067JH16"/>
<feature type="compositionally biased region" description="Polar residues" evidence="1">
    <location>
        <begin position="1"/>
        <end position="12"/>
    </location>
</feature>
<evidence type="ECO:0000313" key="3">
    <source>
        <dbReference type="Proteomes" id="UP000027138"/>
    </source>
</evidence>
<evidence type="ECO:0000256" key="1">
    <source>
        <dbReference type="SAM" id="MobiDB-lite"/>
    </source>
</evidence>
<dbReference type="Proteomes" id="UP000027138">
    <property type="component" value="Unassembled WGS sequence"/>
</dbReference>
<dbReference type="EMBL" id="KK915239">
    <property type="protein sequence ID" value="KDP23152.1"/>
    <property type="molecule type" value="Genomic_DNA"/>
</dbReference>
<gene>
    <name evidence="2" type="ORF">JCGZ_00351</name>
</gene>
<protein>
    <submittedName>
        <fullName evidence="2">Uncharacterized protein</fullName>
    </submittedName>
</protein>
<evidence type="ECO:0000313" key="2">
    <source>
        <dbReference type="EMBL" id="KDP23152.1"/>
    </source>
</evidence>
<reference evidence="2 3" key="1">
    <citation type="journal article" date="2014" name="PLoS ONE">
        <title>Global Analysis of Gene Expression Profiles in Physic Nut (Jatropha curcas L.) Seedlings Exposed to Salt Stress.</title>
        <authorList>
            <person name="Zhang L."/>
            <person name="Zhang C."/>
            <person name="Wu P."/>
            <person name="Chen Y."/>
            <person name="Li M."/>
            <person name="Jiang H."/>
            <person name="Wu G."/>
        </authorList>
    </citation>
    <scope>NUCLEOTIDE SEQUENCE [LARGE SCALE GENOMIC DNA]</scope>
    <source>
        <strain evidence="3">cv. GZQX0401</strain>
        <tissue evidence="2">Young leaves</tissue>
    </source>
</reference>
<proteinExistence type="predicted"/>
<sequence length="91" mass="10135">MVSGQTFGAQSSSKRHRGSPRPGLDRFRDMDRVLMAEQLHKPHLLLVVEVLCGLIFRHVLSVERSILGFVGDFLGHAFDVGLQSICFETAL</sequence>
<feature type="region of interest" description="Disordered" evidence="1">
    <location>
        <begin position="1"/>
        <end position="25"/>
    </location>
</feature>
<accession>A0A067JH16</accession>
<keyword evidence="3" id="KW-1185">Reference proteome</keyword>